<protein>
    <submittedName>
        <fullName evidence="1">Aldose 1-epimerase</fullName>
    </submittedName>
</protein>
<reference evidence="1" key="1">
    <citation type="submission" date="2020-08" db="EMBL/GenBank/DDBJ databases">
        <title>Taxonomic study for Lactobacillus species isolated from hardwood bark.</title>
        <authorList>
            <person name="Tohno M."/>
            <person name="Tanizawa Y."/>
        </authorList>
    </citation>
    <scope>NUCLEOTIDE SEQUENCE</scope>
    <source>
        <strain evidence="1">B40</strain>
    </source>
</reference>
<name>A0A916QJR3_9LACO</name>
<sequence length="184" mass="20385">MQTIENSLLHAAVDENGAQLLHLSEVNGKYDFFVPGSALKIVFPENDHDLTGISQWTVVDKGDARMSLTLLDNEASRKIFPFHFELIVTYALEGEQLTVTFYVKNHSDQAMPFSLLVNLPLPQEAKVELNPHNATISDQAYALKAEANDFTLELHDGIQASFGSIDLAPDMSQQLSISLILKQS</sequence>
<proteinExistence type="predicted"/>
<dbReference type="GO" id="GO:0016853">
    <property type="term" value="F:isomerase activity"/>
    <property type="evidence" value="ECO:0007669"/>
    <property type="project" value="InterPro"/>
</dbReference>
<evidence type="ECO:0000313" key="1">
    <source>
        <dbReference type="EMBL" id="GFZ26913.1"/>
    </source>
</evidence>
<gene>
    <name evidence="1" type="primary">galM_1</name>
    <name evidence="1" type="ORF">LCB40_07930</name>
</gene>
<dbReference type="Proteomes" id="UP000677218">
    <property type="component" value="Unassembled WGS sequence"/>
</dbReference>
<accession>A0A916QJR3</accession>
<dbReference type="InterPro" id="IPR011013">
    <property type="entry name" value="Gal_mutarotase_sf_dom"/>
</dbReference>
<dbReference type="InterPro" id="IPR008183">
    <property type="entry name" value="Aldose_1/G6P_1-epimerase"/>
</dbReference>
<dbReference type="RefSeq" id="WP_212780602.1">
    <property type="nucleotide sequence ID" value="NZ_BMAY01000004.1"/>
</dbReference>
<dbReference type="SUPFAM" id="SSF74650">
    <property type="entry name" value="Galactose mutarotase-like"/>
    <property type="match status" value="1"/>
</dbReference>
<dbReference type="Gene3D" id="2.70.98.10">
    <property type="match status" value="1"/>
</dbReference>
<keyword evidence="2" id="KW-1185">Reference proteome</keyword>
<dbReference type="GO" id="GO:0030246">
    <property type="term" value="F:carbohydrate binding"/>
    <property type="evidence" value="ECO:0007669"/>
    <property type="project" value="InterPro"/>
</dbReference>
<organism evidence="1 2">
    <name type="scientific">Lactobacillus corticis</name>
    <dbReference type="NCBI Taxonomy" id="2201249"/>
    <lineage>
        <taxon>Bacteria</taxon>
        <taxon>Bacillati</taxon>
        <taxon>Bacillota</taxon>
        <taxon>Bacilli</taxon>
        <taxon>Lactobacillales</taxon>
        <taxon>Lactobacillaceae</taxon>
        <taxon>Lactobacillus</taxon>
    </lineage>
</organism>
<dbReference type="EMBL" id="BMAY01000004">
    <property type="protein sequence ID" value="GFZ26913.1"/>
    <property type="molecule type" value="Genomic_DNA"/>
</dbReference>
<dbReference type="AlphaFoldDB" id="A0A916QJR3"/>
<dbReference type="InterPro" id="IPR014718">
    <property type="entry name" value="GH-type_carb-bd"/>
</dbReference>
<dbReference type="GO" id="GO:0005975">
    <property type="term" value="P:carbohydrate metabolic process"/>
    <property type="evidence" value="ECO:0007669"/>
    <property type="project" value="InterPro"/>
</dbReference>
<comment type="caution">
    <text evidence="1">The sequence shown here is derived from an EMBL/GenBank/DDBJ whole genome shotgun (WGS) entry which is preliminary data.</text>
</comment>
<dbReference type="Pfam" id="PF01263">
    <property type="entry name" value="Aldose_epim"/>
    <property type="match status" value="1"/>
</dbReference>
<evidence type="ECO:0000313" key="2">
    <source>
        <dbReference type="Proteomes" id="UP000677218"/>
    </source>
</evidence>